<dbReference type="EMBL" id="VSSQ01000665">
    <property type="protein sequence ID" value="MPL99416.1"/>
    <property type="molecule type" value="Genomic_DNA"/>
</dbReference>
<dbReference type="InterPro" id="IPR004291">
    <property type="entry name" value="Transposase_IS66_central"/>
</dbReference>
<dbReference type="PANTHER" id="PTHR33678:SF1">
    <property type="entry name" value="BLL1576 PROTEIN"/>
    <property type="match status" value="1"/>
</dbReference>
<gene>
    <name evidence="3" type="ORF">SDC9_45634</name>
</gene>
<name>A0A644W7C8_9ZZZZ</name>
<protein>
    <submittedName>
        <fullName evidence="3">IS66 family transposase ISPba3</fullName>
    </submittedName>
</protein>
<proteinExistence type="predicted"/>
<dbReference type="Pfam" id="PF13817">
    <property type="entry name" value="DDE_Tnp_IS66_C"/>
    <property type="match status" value="1"/>
</dbReference>
<dbReference type="Pfam" id="PF03050">
    <property type="entry name" value="DDE_Tnp_IS66"/>
    <property type="match status" value="1"/>
</dbReference>
<organism evidence="3">
    <name type="scientific">bioreactor metagenome</name>
    <dbReference type="NCBI Taxonomy" id="1076179"/>
    <lineage>
        <taxon>unclassified sequences</taxon>
        <taxon>metagenomes</taxon>
        <taxon>ecological metagenomes</taxon>
    </lineage>
</organism>
<dbReference type="PANTHER" id="PTHR33678">
    <property type="entry name" value="BLL1576 PROTEIN"/>
    <property type="match status" value="1"/>
</dbReference>
<feature type="domain" description="Transposase IS66 C-terminal" evidence="2">
    <location>
        <begin position="300"/>
        <end position="339"/>
    </location>
</feature>
<sequence length="343" mass="39482">MIAPLPDSPIHKCMADTTLLTEIIIQKYLYLLPFHRQIARFGDLGVRISSSTVGDWFSQSCELLRPLYDHLRRRVLSTDYIQVDESTLPVIDNEKRRAVKGYLWVVRNPDNGEVFFHYDRGSRSEKTALTLLHGFNGAIQSDGYQVYNRFEALDGKLMLGCWAHARRKFDEALAENKKLATEALLQIQSLYAIEREADEMGATLEQRGEIRRTKAYPVLVTFEKWLYDNYTTLLPQSRTAKAISYTYSIFPKLSRYHLNGRYRLDNNLVENAIRPLAIGRKNYLFCGNSDAAIRAAIVYSLIGSCKAAGVNPAEWLEDVLSKIYSYTKENRNIEELLPHLWKK</sequence>
<feature type="domain" description="Transposase IS66 central" evidence="1">
    <location>
        <begin position="12"/>
        <end position="292"/>
    </location>
</feature>
<dbReference type="AlphaFoldDB" id="A0A644W7C8"/>
<evidence type="ECO:0000313" key="3">
    <source>
        <dbReference type="EMBL" id="MPL99416.1"/>
    </source>
</evidence>
<reference evidence="3" key="1">
    <citation type="submission" date="2019-08" db="EMBL/GenBank/DDBJ databases">
        <authorList>
            <person name="Kucharzyk K."/>
            <person name="Murdoch R.W."/>
            <person name="Higgins S."/>
            <person name="Loffler F."/>
        </authorList>
    </citation>
    <scope>NUCLEOTIDE SEQUENCE</scope>
</reference>
<dbReference type="NCBIfam" id="NF033517">
    <property type="entry name" value="transpos_IS66"/>
    <property type="match status" value="1"/>
</dbReference>
<dbReference type="InterPro" id="IPR052344">
    <property type="entry name" value="Transposase-related"/>
</dbReference>
<accession>A0A644W7C8</accession>
<evidence type="ECO:0000259" key="1">
    <source>
        <dbReference type="Pfam" id="PF03050"/>
    </source>
</evidence>
<evidence type="ECO:0000259" key="2">
    <source>
        <dbReference type="Pfam" id="PF13817"/>
    </source>
</evidence>
<comment type="caution">
    <text evidence="3">The sequence shown here is derived from an EMBL/GenBank/DDBJ whole genome shotgun (WGS) entry which is preliminary data.</text>
</comment>
<dbReference type="InterPro" id="IPR039552">
    <property type="entry name" value="IS66_C"/>
</dbReference>